<organism evidence="1 2">
    <name type="scientific">Fistulina hepatica ATCC 64428</name>
    <dbReference type="NCBI Taxonomy" id="1128425"/>
    <lineage>
        <taxon>Eukaryota</taxon>
        <taxon>Fungi</taxon>
        <taxon>Dikarya</taxon>
        <taxon>Basidiomycota</taxon>
        <taxon>Agaricomycotina</taxon>
        <taxon>Agaricomycetes</taxon>
        <taxon>Agaricomycetidae</taxon>
        <taxon>Agaricales</taxon>
        <taxon>Fistulinaceae</taxon>
        <taxon>Fistulina</taxon>
    </lineage>
</organism>
<proteinExistence type="predicted"/>
<evidence type="ECO:0000313" key="1">
    <source>
        <dbReference type="EMBL" id="KIY45984.1"/>
    </source>
</evidence>
<dbReference type="EMBL" id="KN882045">
    <property type="protein sequence ID" value="KIY45984.1"/>
    <property type="molecule type" value="Genomic_DNA"/>
</dbReference>
<dbReference type="OrthoDB" id="3147730at2759"/>
<protein>
    <submittedName>
        <fullName evidence="1">Uncharacterized protein</fullName>
    </submittedName>
</protein>
<name>A0A0D7A6H9_9AGAR</name>
<sequence>MSMNGHSFDAILFPADGRTPTLVQVMTSPVFYPGTYTLSSRRLPHPEVHMDYISKRDGPNAWKYQIVEALDGMSRKFSNPYIIFYPAISEDRMEFPINRVIREIQGSAFREAVAWRGNIIVGKYSDHNDPFASLTSTTMADYPIVKNYLLHHGSPK</sequence>
<dbReference type="AlphaFoldDB" id="A0A0D7A6H9"/>
<keyword evidence="2" id="KW-1185">Reference proteome</keyword>
<dbReference type="Proteomes" id="UP000054144">
    <property type="component" value="Unassembled WGS sequence"/>
</dbReference>
<gene>
    <name evidence="1" type="ORF">FISHEDRAFT_66747</name>
</gene>
<accession>A0A0D7A6H9</accession>
<reference evidence="1 2" key="1">
    <citation type="journal article" date="2015" name="Fungal Genet. Biol.">
        <title>Evolution of novel wood decay mechanisms in Agaricales revealed by the genome sequences of Fistulina hepatica and Cylindrobasidium torrendii.</title>
        <authorList>
            <person name="Floudas D."/>
            <person name="Held B.W."/>
            <person name="Riley R."/>
            <person name="Nagy L.G."/>
            <person name="Koehler G."/>
            <person name="Ransdell A.S."/>
            <person name="Younus H."/>
            <person name="Chow J."/>
            <person name="Chiniquy J."/>
            <person name="Lipzen A."/>
            <person name="Tritt A."/>
            <person name="Sun H."/>
            <person name="Haridas S."/>
            <person name="LaButti K."/>
            <person name="Ohm R.A."/>
            <person name="Kues U."/>
            <person name="Blanchette R.A."/>
            <person name="Grigoriev I.V."/>
            <person name="Minto R.E."/>
            <person name="Hibbett D.S."/>
        </authorList>
    </citation>
    <scope>NUCLEOTIDE SEQUENCE [LARGE SCALE GENOMIC DNA]</scope>
    <source>
        <strain evidence="1 2">ATCC 64428</strain>
    </source>
</reference>
<evidence type="ECO:0000313" key="2">
    <source>
        <dbReference type="Proteomes" id="UP000054144"/>
    </source>
</evidence>